<dbReference type="Proteomes" id="UP000544095">
    <property type="component" value="Unassembled WGS sequence"/>
</dbReference>
<organism evidence="1 2">
    <name type="scientific">Fusarium pseudoanthophilum</name>
    <dbReference type="NCBI Taxonomy" id="48495"/>
    <lineage>
        <taxon>Eukaryota</taxon>
        <taxon>Fungi</taxon>
        <taxon>Dikarya</taxon>
        <taxon>Ascomycota</taxon>
        <taxon>Pezizomycotina</taxon>
        <taxon>Sordariomycetes</taxon>
        <taxon>Hypocreomycetidae</taxon>
        <taxon>Hypocreales</taxon>
        <taxon>Nectriaceae</taxon>
        <taxon>Fusarium</taxon>
        <taxon>Fusarium fujikuroi species complex</taxon>
    </lineage>
</organism>
<comment type="caution">
    <text evidence="1">The sequence shown here is derived from an EMBL/GenBank/DDBJ whole genome shotgun (WGS) entry which is preliminary data.</text>
</comment>
<reference evidence="1 2" key="1">
    <citation type="submission" date="2020-05" db="EMBL/GenBank/DDBJ databases">
        <title>Identification and distribution of gene clusters putatively required for synthesis of sphingolipid metabolism inhibitors in phylogenetically diverse species of the filamentous fungus Fusarium.</title>
        <authorList>
            <person name="Kim H.-S."/>
            <person name="Busman M."/>
            <person name="Brown D.W."/>
            <person name="Divon H."/>
            <person name="Uhlig S."/>
            <person name="Proctor R.H."/>
        </authorList>
    </citation>
    <scope>NUCLEOTIDE SEQUENCE [LARGE SCALE GENOMIC DNA]</scope>
    <source>
        <strain evidence="1 2">NRRL 25211</strain>
    </source>
</reference>
<name>A0A8H5UTY7_9HYPO</name>
<evidence type="ECO:0000313" key="1">
    <source>
        <dbReference type="EMBL" id="KAF5598098.1"/>
    </source>
</evidence>
<evidence type="ECO:0000313" key="2">
    <source>
        <dbReference type="Proteomes" id="UP000544095"/>
    </source>
</evidence>
<proteinExistence type="predicted"/>
<protein>
    <recommendedName>
        <fullName evidence="3">BTB domain-containing protein</fullName>
    </recommendedName>
</protein>
<sequence>MRSVTYEIDPQGAIEVILQDPDTQRISPLLSTAIPIPPTEQAPVKVKKGEEGQEQDDFSVKMRDLNTLFFGTSPPQRNDKEVQIRMRVSSHHLSLASPILSSLLQQSAEANEIYLTGWDAKALATVLNVIHGRNAQVPRNVNFEFLTQVAAVVHHLECAEAVQLLSSFWLSTLEEAAVSSFNSKCVLWMFNSWVFSWRKEFSHCAQLVLSNYTGPNTVILHDLPLTEVLDKIDGMRIVLIKKIFTALESLEKTLSTEHGCPEAGYEQCTAMALGALIRGKRNFFTAEEPYNGLSIRRVMEVLDDFPRMKAACPDPNHGQNCTVYARLRPVIKRVEEEIEDIELTYFQS</sequence>
<evidence type="ECO:0008006" key="3">
    <source>
        <dbReference type="Google" id="ProtNLM"/>
    </source>
</evidence>
<gene>
    <name evidence="1" type="ORF">FPANT_3862</name>
</gene>
<dbReference type="EMBL" id="JAAOAR010000175">
    <property type="protein sequence ID" value="KAF5598098.1"/>
    <property type="molecule type" value="Genomic_DNA"/>
</dbReference>
<keyword evidence="2" id="KW-1185">Reference proteome</keyword>
<accession>A0A8H5UTY7</accession>
<dbReference type="AlphaFoldDB" id="A0A8H5UTY7"/>